<feature type="repeat" description="Solcar" evidence="9">
    <location>
        <begin position="318"/>
        <end position="405"/>
    </location>
</feature>
<sequence length="431" mass="45072">MHAQRIDLCGHLRHFVQCRMQGPEGASFKSPLHCLRMGLRTEGPRFLARGFLATCAREVPGNAIFFSAYETLRYALSPSAPPPPTRPHDPPKHSKPALGAEYNGSLQASGSSRPDPLLFSASDRSSSSGWLLESSPSSQTQVGSGLGRARSVDGLMSSPALQNHRSSSDSSTDSIPGMRRVDMDVKSQRTSGDRISSDGEGGTLSEAQQYELSRKGSKAAITHFGSEFGAQQQESNRNGSKAAAAAAEAVEGNGSDVDLSNSKGAGWKESFSARGSVSSSSQSMGESISSSSQMSHSSLSSNGPSSSSPSSSGGPGFSSALSAILSGGVSGMLMWSLVLPIDVAKTRLQTASPGSPWDAGVVAHLRMLWRQGGLRTLYSGLTPTLVRAFPANAAQWLVWEAATGYLQSRFPASPDTSMEPEGGGKVGGQML</sequence>
<evidence type="ECO:0000256" key="1">
    <source>
        <dbReference type="ARBA" id="ARBA00004225"/>
    </source>
</evidence>
<feature type="region of interest" description="Disordered" evidence="11">
    <location>
        <begin position="228"/>
        <end position="313"/>
    </location>
</feature>
<feature type="compositionally biased region" description="Low complexity" evidence="11">
    <location>
        <begin position="117"/>
        <end position="138"/>
    </location>
</feature>
<evidence type="ECO:0000256" key="8">
    <source>
        <dbReference type="ARBA" id="ARBA00023136"/>
    </source>
</evidence>
<gene>
    <name evidence="12" type="ORF">DUNSADRAFT_2160</name>
</gene>
<evidence type="ECO:0000256" key="9">
    <source>
        <dbReference type="PROSITE-ProRule" id="PRU00282"/>
    </source>
</evidence>
<keyword evidence="5" id="KW-0677">Repeat</keyword>
<evidence type="ECO:0000256" key="11">
    <source>
        <dbReference type="SAM" id="MobiDB-lite"/>
    </source>
</evidence>
<evidence type="ECO:0000313" key="12">
    <source>
        <dbReference type="EMBL" id="KAF5843123.1"/>
    </source>
</evidence>
<organism evidence="12 13">
    <name type="scientific">Dunaliella salina</name>
    <name type="common">Green alga</name>
    <name type="synonym">Protococcus salinus</name>
    <dbReference type="NCBI Taxonomy" id="3046"/>
    <lineage>
        <taxon>Eukaryota</taxon>
        <taxon>Viridiplantae</taxon>
        <taxon>Chlorophyta</taxon>
        <taxon>core chlorophytes</taxon>
        <taxon>Chlorophyceae</taxon>
        <taxon>CS clade</taxon>
        <taxon>Chlamydomonadales</taxon>
        <taxon>Dunaliellaceae</taxon>
        <taxon>Dunaliella</taxon>
    </lineage>
</organism>
<comment type="caution">
    <text evidence="12">The sequence shown here is derived from an EMBL/GenBank/DDBJ whole genome shotgun (WGS) entry which is preliminary data.</text>
</comment>
<evidence type="ECO:0000256" key="5">
    <source>
        <dbReference type="ARBA" id="ARBA00022737"/>
    </source>
</evidence>
<feature type="compositionally biased region" description="Gly residues" evidence="11">
    <location>
        <begin position="421"/>
        <end position="431"/>
    </location>
</feature>
<feature type="compositionally biased region" description="Basic and acidic residues" evidence="11">
    <location>
        <begin position="179"/>
        <end position="197"/>
    </location>
</feature>
<keyword evidence="6" id="KW-1133">Transmembrane helix</keyword>
<dbReference type="InterPro" id="IPR050567">
    <property type="entry name" value="Mitochondrial_Carrier"/>
</dbReference>
<accession>A0ABQ7H8F3</accession>
<dbReference type="Proteomes" id="UP000815325">
    <property type="component" value="Unassembled WGS sequence"/>
</dbReference>
<dbReference type="EMBL" id="MU069448">
    <property type="protein sequence ID" value="KAF5843123.1"/>
    <property type="molecule type" value="Genomic_DNA"/>
</dbReference>
<evidence type="ECO:0000256" key="2">
    <source>
        <dbReference type="ARBA" id="ARBA00006375"/>
    </source>
</evidence>
<evidence type="ECO:0000313" key="13">
    <source>
        <dbReference type="Proteomes" id="UP000815325"/>
    </source>
</evidence>
<dbReference type="InterPro" id="IPR018108">
    <property type="entry name" value="MCP_transmembrane"/>
</dbReference>
<dbReference type="PANTHER" id="PTHR45624">
    <property type="entry name" value="MITOCHONDRIAL BASIC AMINO ACIDS TRANSPORTER-RELATED"/>
    <property type="match status" value="1"/>
</dbReference>
<feature type="compositionally biased region" description="Polar residues" evidence="11">
    <location>
        <begin position="229"/>
        <end position="239"/>
    </location>
</feature>
<evidence type="ECO:0000256" key="10">
    <source>
        <dbReference type="RuleBase" id="RU000488"/>
    </source>
</evidence>
<feature type="region of interest" description="Disordered" evidence="11">
    <location>
        <begin position="412"/>
        <end position="431"/>
    </location>
</feature>
<comment type="subcellular location">
    <subcellularLocation>
        <location evidence="1">Mitochondrion membrane</location>
        <topology evidence="1">Multi-pass membrane protein</topology>
    </subcellularLocation>
</comment>
<keyword evidence="3 10" id="KW-0813">Transport</keyword>
<keyword evidence="8 9" id="KW-0472">Membrane</keyword>
<evidence type="ECO:0000256" key="6">
    <source>
        <dbReference type="ARBA" id="ARBA00022989"/>
    </source>
</evidence>
<keyword evidence="7" id="KW-0496">Mitochondrion</keyword>
<feature type="region of interest" description="Disordered" evidence="11">
    <location>
        <begin position="77"/>
        <end position="204"/>
    </location>
</feature>
<evidence type="ECO:0000256" key="3">
    <source>
        <dbReference type="ARBA" id="ARBA00022448"/>
    </source>
</evidence>
<evidence type="ECO:0000256" key="4">
    <source>
        <dbReference type="ARBA" id="ARBA00022692"/>
    </source>
</evidence>
<proteinExistence type="inferred from homology"/>
<dbReference type="PROSITE" id="PS50920">
    <property type="entry name" value="SOLCAR"/>
    <property type="match status" value="2"/>
</dbReference>
<dbReference type="PANTHER" id="PTHR45624:SF12">
    <property type="entry name" value="MITOCHONDRIAL ORNITHINE TRANSPORTER 1"/>
    <property type="match status" value="1"/>
</dbReference>
<reference evidence="12" key="1">
    <citation type="submission" date="2017-08" db="EMBL/GenBank/DDBJ databases">
        <authorList>
            <person name="Polle J.E."/>
            <person name="Barry K."/>
            <person name="Cushman J."/>
            <person name="Schmutz J."/>
            <person name="Tran D."/>
            <person name="Hathwaick L.T."/>
            <person name="Yim W.C."/>
            <person name="Jenkins J."/>
            <person name="Mckie-Krisberg Z.M."/>
            <person name="Prochnik S."/>
            <person name="Lindquist E."/>
            <person name="Dockter R.B."/>
            <person name="Adam C."/>
            <person name="Molina H."/>
            <person name="Bunkerborg J."/>
            <person name="Jin E."/>
            <person name="Buchheim M."/>
            <person name="Magnuson J."/>
        </authorList>
    </citation>
    <scope>NUCLEOTIDE SEQUENCE</scope>
    <source>
        <strain evidence="12">CCAP 19/18</strain>
    </source>
</reference>
<keyword evidence="4 9" id="KW-0812">Transmembrane</keyword>
<dbReference type="Gene3D" id="1.50.40.10">
    <property type="entry name" value="Mitochondrial carrier domain"/>
    <property type="match status" value="2"/>
</dbReference>
<feature type="compositionally biased region" description="Low complexity" evidence="11">
    <location>
        <begin position="270"/>
        <end position="312"/>
    </location>
</feature>
<feature type="repeat" description="Solcar" evidence="9">
    <location>
        <begin position="1"/>
        <end position="75"/>
    </location>
</feature>
<dbReference type="SUPFAM" id="SSF103506">
    <property type="entry name" value="Mitochondrial carrier"/>
    <property type="match status" value="2"/>
</dbReference>
<dbReference type="InterPro" id="IPR023395">
    <property type="entry name" value="MCP_dom_sf"/>
</dbReference>
<evidence type="ECO:0000256" key="7">
    <source>
        <dbReference type="ARBA" id="ARBA00023128"/>
    </source>
</evidence>
<name>A0ABQ7H8F3_DUNSA</name>
<dbReference type="Pfam" id="PF00153">
    <property type="entry name" value="Mito_carr"/>
    <property type="match status" value="2"/>
</dbReference>
<keyword evidence="13" id="KW-1185">Reference proteome</keyword>
<comment type="similarity">
    <text evidence="2 10">Belongs to the mitochondrial carrier (TC 2.A.29) family.</text>
</comment>
<protein>
    <submittedName>
        <fullName evidence="12">Mitochondrial carrier protein-domain-containing protein</fullName>
    </submittedName>
</protein>